<evidence type="ECO:0000313" key="6">
    <source>
        <dbReference type="Proteomes" id="UP000605259"/>
    </source>
</evidence>
<dbReference type="PANTHER" id="PTHR11049:SF24">
    <property type="entry name" value="CYTOSOLIC ACYL COENZYME A THIOESTER HYDROLASE"/>
    <property type="match status" value="1"/>
</dbReference>
<dbReference type="InterPro" id="IPR029069">
    <property type="entry name" value="HotDog_dom_sf"/>
</dbReference>
<dbReference type="Pfam" id="PF03061">
    <property type="entry name" value="4HBT"/>
    <property type="match status" value="1"/>
</dbReference>
<dbReference type="AlphaFoldDB" id="A0A917EPI5"/>
<dbReference type="PANTHER" id="PTHR11049">
    <property type="entry name" value="ACYL COENZYME A THIOESTER HYDROLASE"/>
    <property type="match status" value="1"/>
</dbReference>
<sequence>MEARYVRESKVMKTSRVFPVDLNSLETLFGGKIVAEMDIIASISAARHSRMNCVTASIDSVDFLCPVRKTDSVDYQSFVVYTGKSSMEVFVKVIAEDLLSGTRRVAATCFVTFVALQDGKPVQIPQVIPETEEEKLLHEIAMDRVKKRKERRTVSAKLARILEVTN</sequence>
<evidence type="ECO:0000256" key="1">
    <source>
        <dbReference type="ARBA" id="ARBA00010458"/>
    </source>
</evidence>
<dbReference type="GO" id="GO:0006637">
    <property type="term" value="P:acyl-CoA metabolic process"/>
    <property type="evidence" value="ECO:0007669"/>
    <property type="project" value="TreeGrafter"/>
</dbReference>
<proteinExistence type="inferred from homology"/>
<reference evidence="5" key="2">
    <citation type="submission" date="2020-09" db="EMBL/GenBank/DDBJ databases">
        <authorList>
            <person name="Sun Q."/>
            <person name="Zhou Y."/>
        </authorList>
    </citation>
    <scope>NUCLEOTIDE SEQUENCE</scope>
    <source>
        <strain evidence="5">CGMCC 1.12698</strain>
    </source>
</reference>
<dbReference type="InterPro" id="IPR006683">
    <property type="entry name" value="Thioestr_dom"/>
</dbReference>
<keyword evidence="6" id="KW-1185">Reference proteome</keyword>
<dbReference type="GO" id="GO:0052816">
    <property type="term" value="F:long-chain fatty acyl-CoA hydrolase activity"/>
    <property type="evidence" value="ECO:0007669"/>
    <property type="project" value="TreeGrafter"/>
</dbReference>
<dbReference type="InterPro" id="IPR033120">
    <property type="entry name" value="HOTDOG_ACOT"/>
</dbReference>
<dbReference type="SUPFAM" id="SSF54637">
    <property type="entry name" value="Thioesterase/thiol ester dehydrase-isomerase"/>
    <property type="match status" value="1"/>
</dbReference>
<dbReference type="PROSITE" id="PS51770">
    <property type="entry name" value="HOTDOG_ACOT"/>
    <property type="match status" value="1"/>
</dbReference>
<dbReference type="Proteomes" id="UP000605259">
    <property type="component" value="Unassembled WGS sequence"/>
</dbReference>
<accession>A0A917EPI5</accession>
<dbReference type="CDD" id="cd03442">
    <property type="entry name" value="BFIT_BACH"/>
    <property type="match status" value="1"/>
</dbReference>
<feature type="domain" description="HotDog ACOT-type" evidence="4">
    <location>
        <begin position="7"/>
        <end position="119"/>
    </location>
</feature>
<dbReference type="EMBL" id="BMFK01000001">
    <property type="protein sequence ID" value="GGE62796.1"/>
    <property type="molecule type" value="Genomic_DNA"/>
</dbReference>
<evidence type="ECO:0000313" key="5">
    <source>
        <dbReference type="EMBL" id="GGE62796.1"/>
    </source>
</evidence>
<dbReference type="InterPro" id="IPR040170">
    <property type="entry name" value="Cytosol_ACT"/>
</dbReference>
<dbReference type="Gene3D" id="3.10.129.10">
    <property type="entry name" value="Hotdog Thioesterase"/>
    <property type="match status" value="1"/>
</dbReference>
<evidence type="ECO:0000256" key="3">
    <source>
        <dbReference type="PROSITE-ProRule" id="PRU01106"/>
    </source>
</evidence>
<comment type="caution">
    <text evidence="5">The sequence shown here is derived from an EMBL/GenBank/DDBJ whole genome shotgun (WGS) entry which is preliminary data.</text>
</comment>
<organism evidence="5 6">
    <name type="scientific">Priestia taiwanensis</name>
    <dbReference type="NCBI Taxonomy" id="1347902"/>
    <lineage>
        <taxon>Bacteria</taxon>
        <taxon>Bacillati</taxon>
        <taxon>Bacillota</taxon>
        <taxon>Bacilli</taxon>
        <taxon>Bacillales</taxon>
        <taxon>Bacillaceae</taxon>
        <taxon>Priestia</taxon>
    </lineage>
</organism>
<evidence type="ECO:0000259" key="4">
    <source>
        <dbReference type="PROSITE" id="PS51770"/>
    </source>
</evidence>
<reference evidence="5" key="1">
    <citation type="journal article" date="2014" name="Int. J. Syst. Evol. Microbiol.">
        <title>Complete genome sequence of Corynebacterium casei LMG S-19264T (=DSM 44701T), isolated from a smear-ripened cheese.</title>
        <authorList>
            <consortium name="US DOE Joint Genome Institute (JGI-PGF)"/>
            <person name="Walter F."/>
            <person name="Albersmeier A."/>
            <person name="Kalinowski J."/>
            <person name="Ruckert C."/>
        </authorList>
    </citation>
    <scope>NUCLEOTIDE SEQUENCE</scope>
    <source>
        <strain evidence="5">CGMCC 1.12698</strain>
    </source>
</reference>
<dbReference type="GO" id="GO:0005829">
    <property type="term" value="C:cytosol"/>
    <property type="evidence" value="ECO:0007669"/>
    <property type="project" value="TreeGrafter"/>
</dbReference>
<gene>
    <name evidence="5" type="ORF">GCM10007140_11330</name>
</gene>
<evidence type="ECO:0000256" key="2">
    <source>
        <dbReference type="ARBA" id="ARBA00022801"/>
    </source>
</evidence>
<comment type="similarity">
    <text evidence="1">Belongs to the acyl coenzyme A hydrolase family.</text>
</comment>
<protein>
    <submittedName>
        <fullName evidence="5">Acyl-CoA thioesterase</fullName>
    </submittedName>
</protein>
<name>A0A917EPI5_9BACI</name>
<dbReference type="GO" id="GO:0009062">
    <property type="term" value="P:fatty acid catabolic process"/>
    <property type="evidence" value="ECO:0007669"/>
    <property type="project" value="TreeGrafter"/>
</dbReference>
<keyword evidence="2 3" id="KW-0378">Hydrolase</keyword>